<dbReference type="Pfam" id="PF02308">
    <property type="entry name" value="MgtC"/>
    <property type="match status" value="1"/>
</dbReference>
<dbReference type="OrthoDB" id="10052237at2759"/>
<dbReference type="PANTHER" id="PTHR33778">
    <property type="entry name" value="PROTEIN MGTC"/>
    <property type="match status" value="1"/>
</dbReference>
<dbReference type="AlphaFoldDB" id="A0A9W7ACL6"/>
<feature type="transmembrane region" description="Helical" evidence="7">
    <location>
        <begin position="105"/>
        <end position="134"/>
    </location>
</feature>
<dbReference type="PRINTS" id="PR01837">
    <property type="entry name" value="MGTCSAPBPROT"/>
</dbReference>
<accession>A0A9W7ACL6</accession>
<feature type="region of interest" description="Disordered" evidence="6">
    <location>
        <begin position="147"/>
        <end position="195"/>
    </location>
</feature>
<evidence type="ECO:0000256" key="3">
    <source>
        <dbReference type="ARBA" id="ARBA00022692"/>
    </source>
</evidence>
<evidence type="ECO:0000313" key="10">
    <source>
        <dbReference type="Proteomes" id="UP001165082"/>
    </source>
</evidence>
<proteinExistence type="predicted"/>
<keyword evidence="2" id="KW-1003">Cell membrane</keyword>
<evidence type="ECO:0000313" key="9">
    <source>
        <dbReference type="EMBL" id="GMH69822.1"/>
    </source>
</evidence>
<comment type="caution">
    <text evidence="9">The sequence shown here is derived from an EMBL/GenBank/DDBJ whole genome shotgun (WGS) entry which is preliminary data.</text>
</comment>
<dbReference type="PANTHER" id="PTHR33778:SF1">
    <property type="entry name" value="MAGNESIUM TRANSPORTER YHID-RELATED"/>
    <property type="match status" value="1"/>
</dbReference>
<dbReference type="Proteomes" id="UP001165082">
    <property type="component" value="Unassembled WGS sequence"/>
</dbReference>
<evidence type="ECO:0000256" key="7">
    <source>
        <dbReference type="SAM" id="Phobius"/>
    </source>
</evidence>
<feature type="non-terminal residue" evidence="9">
    <location>
        <position position="195"/>
    </location>
</feature>
<keyword evidence="5 7" id="KW-0472">Membrane</keyword>
<sequence length="195" mass="20936">MECDLTRRLLMSVLLGAAIGWERRDSDRPAGIRTMSLVSLGACLFTITSMFSFMSGPMNWDASRVAAAIPSGVGFLGAGLIWKGSVGVGDSEVHQVHGLTTAASVWLSAAVGVGVGGKLYFVTLYCVALIIIVLRFGPRMYGSEDGSYMGEEDDETSAWDSENSVGTPKETRSMGNMLDDENVESQDEEYQTLSL</sequence>
<comment type="subcellular location">
    <subcellularLocation>
        <location evidence="1">Cell membrane</location>
        <topology evidence="1">Multi-pass membrane protein</topology>
    </subcellularLocation>
</comment>
<evidence type="ECO:0000259" key="8">
    <source>
        <dbReference type="Pfam" id="PF02308"/>
    </source>
</evidence>
<feature type="transmembrane region" description="Helical" evidence="7">
    <location>
        <begin position="30"/>
        <end position="53"/>
    </location>
</feature>
<feature type="transmembrane region" description="Helical" evidence="7">
    <location>
        <begin position="65"/>
        <end position="85"/>
    </location>
</feature>
<protein>
    <recommendedName>
        <fullName evidence="8">MgtC/SapB/SrpB/YhiD N-terminal domain-containing protein</fullName>
    </recommendedName>
</protein>
<evidence type="ECO:0000256" key="1">
    <source>
        <dbReference type="ARBA" id="ARBA00004651"/>
    </source>
</evidence>
<keyword evidence="10" id="KW-1185">Reference proteome</keyword>
<name>A0A9W7ACL6_9STRA</name>
<feature type="compositionally biased region" description="Acidic residues" evidence="6">
    <location>
        <begin position="178"/>
        <end position="195"/>
    </location>
</feature>
<evidence type="ECO:0000256" key="5">
    <source>
        <dbReference type="ARBA" id="ARBA00023136"/>
    </source>
</evidence>
<evidence type="ECO:0000256" key="4">
    <source>
        <dbReference type="ARBA" id="ARBA00022989"/>
    </source>
</evidence>
<dbReference type="GO" id="GO:0005886">
    <property type="term" value="C:plasma membrane"/>
    <property type="evidence" value="ECO:0007669"/>
    <property type="project" value="UniProtKB-SubCell"/>
</dbReference>
<gene>
    <name evidence="9" type="ORF">TrRE_jg12330</name>
</gene>
<feature type="domain" description="MgtC/SapB/SrpB/YhiD N-terminal" evidence="8">
    <location>
        <begin position="9"/>
        <end position="139"/>
    </location>
</feature>
<dbReference type="InterPro" id="IPR003416">
    <property type="entry name" value="MgtC/SapB/SrpB/YhiD_fam"/>
</dbReference>
<evidence type="ECO:0000256" key="2">
    <source>
        <dbReference type="ARBA" id="ARBA00022475"/>
    </source>
</evidence>
<keyword evidence="3 7" id="KW-0812">Transmembrane</keyword>
<keyword evidence="4 7" id="KW-1133">Transmembrane helix</keyword>
<reference evidence="9" key="1">
    <citation type="submission" date="2022-07" db="EMBL/GenBank/DDBJ databases">
        <title>Genome analysis of Parmales, a sister group of diatoms, reveals the evolutionary specialization of diatoms from phago-mixotrophs to photoautotrophs.</title>
        <authorList>
            <person name="Ban H."/>
            <person name="Sato S."/>
            <person name="Yoshikawa S."/>
            <person name="Kazumasa Y."/>
            <person name="Nakamura Y."/>
            <person name="Ichinomiya M."/>
            <person name="Saitoh K."/>
            <person name="Sato N."/>
            <person name="Blanc-Mathieu R."/>
            <person name="Endo H."/>
            <person name="Kuwata A."/>
            <person name="Ogata H."/>
        </authorList>
    </citation>
    <scope>NUCLEOTIDE SEQUENCE</scope>
</reference>
<organism evidence="9 10">
    <name type="scientific">Triparma retinervis</name>
    <dbReference type="NCBI Taxonomy" id="2557542"/>
    <lineage>
        <taxon>Eukaryota</taxon>
        <taxon>Sar</taxon>
        <taxon>Stramenopiles</taxon>
        <taxon>Ochrophyta</taxon>
        <taxon>Bolidophyceae</taxon>
        <taxon>Parmales</taxon>
        <taxon>Triparmaceae</taxon>
        <taxon>Triparma</taxon>
    </lineage>
</organism>
<dbReference type="InterPro" id="IPR049177">
    <property type="entry name" value="MgtC_SapB_SrpB_YhiD_N"/>
</dbReference>
<dbReference type="EMBL" id="BRXZ01001382">
    <property type="protein sequence ID" value="GMH69822.1"/>
    <property type="molecule type" value="Genomic_DNA"/>
</dbReference>
<evidence type="ECO:0000256" key="6">
    <source>
        <dbReference type="SAM" id="MobiDB-lite"/>
    </source>
</evidence>